<protein>
    <submittedName>
        <fullName evidence="4">SMC domain protein</fullName>
    </submittedName>
</protein>
<dbReference type="SMART" id="SM00968">
    <property type="entry name" value="SMC_hinge"/>
    <property type="match status" value="1"/>
</dbReference>
<feature type="coiled-coil region" evidence="2">
    <location>
        <begin position="365"/>
        <end position="444"/>
    </location>
</feature>
<accession>M1E635</accession>
<dbReference type="GO" id="GO:0051276">
    <property type="term" value="P:chromosome organization"/>
    <property type="evidence" value="ECO:0007669"/>
    <property type="project" value="InterPro"/>
</dbReference>
<gene>
    <name evidence="4" type="ORF">Thena_0992</name>
</gene>
<dbReference type="GO" id="GO:0006302">
    <property type="term" value="P:double-strand break repair"/>
    <property type="evidence" value="ECO:0007669"/>
    <property type="project" value="InterPro"/>
</dbReference>
<dbReference type="EMBL" id="CP002690">
    <property type="protein sequence ID" value="AEE14621.1"/>
    <property type="molecule type" value="Genomic_DNA"/>
</dbReference>
<dbReference type="Gene3D" id="1.20.1060.20">
    <property type="match status" value="1"/>
</dbReference>
<organism evidence="4 5">
    <name type="scientific">Thermodesulfobium narugense DSM 14796</name>
    <dbReference type="NCBI Taxonomy" id="747365"/>
    <lineage>
        <taxon>Bacteria</taxon>
        <taxon>Pseudomonadati</taxon>
        <taxon>Thermodesulfobiota</taxon>
        <taxon>Thermodesulfobiia</taxon>
        <taxon>Thermodesulfobiales</taxon>
        <taxon>Thermodesulfobiaceae</taxon>
        <taxon>Thermodesulfobium</taxon>
    </lineage>
</organism>
<dbReference type="SUPFAM" id="SSF75553">
    <property type="entry name" value="Smc hinge domain"/>
    <property type="match status" value="1"/>
</dbReference>
<feature type="coiled-coil region" evidence="2">
    <location>
        <begin position="163"/>
        <end position="197"/>
    </location>
</feature>
<feature type="coiled-coil region" evidence="2">
    <location>
        <begin position="805"/>
        <end position="832"/>
    </location>
</feature>
<feature type="coiled-coil region" evidence="2">
    <location>
        <begin position="716"/>
        <end position="778"/>
    </location>
</feature>
<feature type="coiled-coil region" evidence="2">
    <location>
        <begin position="871"/>
        <end position="934"/>
    </location>
</feature>
<dbReference type="AlphaFoldDB" id="M1E635"/>
<dbReference type="InterPro" id="IPR036277">
    <property type="entry name" value="SMC_hinge_sf"/>
</dbReference>
<dbReference type="PANTHER" id="PTHR43977">
    <property type="entry name" value="STRUCTURAL MAINTENANCE OF CHROMOSOMES PROTEIN 3"/>
    <property type="match status" value="1"/>
</dbReference>
<sequence>MYLQNLRIFGFKSFYKEFIFEFDKKLNVIIGPNGSGKSNIGESIKWALGGRISSIRADSSIELLFSGYKNFKPVNYCEVEINFSDELKENNTELNIKRYMSRGGINNYYVNNVEVQKKQMTDILRPLGLGSTLFLIIDQGTVDKILNLNSDQLCQIFLESLGYGNYKAEKAELESKILEKEEQIETFNLELKKNKSRLEVLYKDLKIYDIYVEISNKIDLLKKELVFREYNELKNEKLNTEKEQIDIEKEHSKLLNYKKEIENKYLKFKELNENIENEINIKRSILEKINEEIHKNEISLERLDGQIKLLESKLDSNIKIINTKKDEIKTINLNNSENIKKLKNLKDFLPDTLKEKDPSEILQLLNVFEKNISEIERNNSLLKELESKKITLNHFTNELEINKASLEKISTKLYEKQKELMILEEQFNNNIMKLKNINKTLEKDQILEEKRLSEKNELINYLTTKVSGILGFIEDLYSTEEKYNIAVSVALGSFKKSLVLQTKSELNNLKNAVKRINKNINVFVLDLIPNISHQDFKQEILRKYNLKRLIDLINFDSKLTKLFYNLIGNTLLLNSFEEAIKLRNNESLWKFRLVTLDGEIFSTNGQIQILDKGLKKPINLTEYNELKASTENLNLNLQKVKEDIQKLVLEQNSLNAQIKIILREKERLEKEISSIELTLSNSDNTKKSFYQLDKNLYDLRENLQIVFELNNVNERIINNKKRVLKLNMELEELENKKIETNKEINALKEELQKERRFKEESLHRKTILEKEIKLLKEQQTKYLETNFVVESNKLAQRESELLKKIFEINNKMQLLKTKIEELINNNEFLKNINDTNIEMFKNKNYKNYSTEELQSTFNMLLKQRDELGPINFKVKENYDQLKEEIAEQEAKIKSIKEILKGSNLTIKSLDNHVNNELINSVQKINEKLDSYFREIFNGNASLISTKNPITNGISLEIKIPGRKFLNLNMLSGGERAMISILLYVSLMENNQTPFCYFDEVDASLDEANLIRFVNLLNILKKRKQLIVVSHQRTTMEAADNLIGISKNMEGEISCITTKR</sequence>
<dbReference type="STRING" id="747365.Thena_0992"/>
<feature type="domain" description="SMC hinge" evidence="3">
    <location>
        <begin position="467"/>
        <end position="583"/>
    </location>
</feature>
<dbReference type="InterPro" id="IPR003395">
    <property type="entry name" value="RecF/RecN/SMC_N"/>
</dbReference>
<dbReference type="GO" id="GO:0005524">
    <property type="term" value="F:ATP binding"/>
    <property type="evidence" value="ECO:0007669"/>
    <property type="project" value="InterPro"/>
</dbReference>
<evidence type="ECO:0000256" key="1">
    <source>
        <dbReference type="ARBA" id="ARBA00023054"/>
    </source>
</evidence>
<feature type="coiled-coil region" evidence="2">
    <location>
        <begin position="223"/>
        <end position="306"/>
    </location>
</feature>
<dbReference type="KEGG" id="tnr:Thena_0992"/>
<dbReference type="Gene3D" id="3.30.70.1620">
    <property type="match status" value="1"/>
</dbReference>
<dbReference type="eggNOG" id="COG1196">
    <property type="taxonomic scope" value="Bacteria"/>
</dbReference>
<dbReference type="SUPFAM" id="SSF52540">
    <property type="entry name" value="P-loop containing nucleoside triphosphate hydrolases"/>
    <property type="match status" value="2"/>
</dbReference>
<dbReference type="Proteomes" id="UP000011765">
    <property type="component" value="Chromosome"/>
</dbReference>
<dbReference type="Pfam" id="PF06470">
    <property type="entry name" value="SMC_hinge"/>
    <property type="match status" value="1"/>
</dbReference>
<evidence type="ECO:0000313" key="5">
    <source>
        <dbReference type="Proteomes" id="UP000011765"/>
    </source>
</evidence>
<dbReference type="Gene3D" id="3.40.50.300">
    <property type="entry name" value="P-loop containing nucleotide triphosphate hydrolases"/>
    <property type="match status" value="2"/>
</dbReference>
<feature type="coiled-coil region" evidence="2">
    <location>
        <begin position="623"/>
        <end position="685"/>
    </location>
</feature>
<proteinExistence type="predicted"/>
<keyword evidence="5" id="KW-1185">Reference proteome</keyword>
<reference evidence="4 5" key="1">
    <citation type="submission" date="2011-04" db="EMBL/GenBank/DDBJ databases">
        <title>The complete genome of Thermodesulfobium narugense DSM 14796.</title>
        <authorList>
            <consortium name="US DOE Joint Genome Institute (JGI-PGF)"/>
            <person name="Lucas S."/>
            <person name="Han J."/>
            <person name="Lapidus A."/>
            <person name="Bruce D."/>
            <person name="Goodwin L."/>
            <person name="Pitluck S."/>
            <person name="Peters L."/>
            <person name="Kyrpides N."/>
            <person name="Mavromatis K."/>
            <person name="Pagani I."/>
            <person name="Ivanova N."/>
            <person name="Ovchinnikova G."/>
            <person name="Zhang X."/>
            <person name="Saunders L."/>
            <person name="Detter J.C."/>
            <person name="Tapia R."/>
            <person name="Han C."/>
            <person name="Land M."/>
            <person name="Hauser L."/>
            <person name="Markowitz V."/>
            <person name="Cheng J.-F."/>
            <person name="Hugenholtz P."/>
            <person name="Woyke T."/>
            <person name="Wu D."/>
            <person name="Spring S."/>
            <person name="Schroeder M."/>
            <person name="Brambilla E."/>
            <person name="Klenk H.-P."/>
            <person name="Eisen J.A."/>
        </authorList>
    </citation>
    <scope>NUCLEOTIDE SEQUENCE [LARGE SCALE GENOMIC DNA]</scope>
    <source>
        <strain evidence="4 5">DSM 14796</strain>
    </source>
</reference>
<evidence type="ECO:0000259" key="3">
    <source>
        <dbReference type="SMART" id="SM00968"/>
    </source>
</evidence>
<dbReference type="Pfam" id="PF02463">
    <property type="entry name" value="SMC_N"/>
    <property type="match status" value="2"/>
</dbReference>
<dbReference type="GO" id="GO:0005694">
    <property type="term" value="C:chromosome"/>
    <property type="evidence" value="ECO:0007669"/>
    <property type="project" value="InterPro"/>
</dbReference>
<dbReference type="RefSeq" id="WP_013756344.1">
    <property type="nucleotide sequence ID" value="NC_015499.1"/>
</dbReference>
<dbReference type="GO" id="GO:0016887">
    <property type="term" value="F:ATP hydrolysis activity"/>
    <property type="evidence" value="ECO:0007669"/>
    <property type="project" value="InterPro"/>
</dbReference>
<evidence type="ECO:0000313" key="4">
    <source>
        <dbReference type="EMBL" id="AEE14621.1"/>
    </source>
</evidence>
<dbReference type="PIRSF" id="PIRSF005719">
    <property type="entry name" value="SMC"/>
    <property type="match status" value="1"/>
</dbReference>
<dbReference type="InterPro" id="IPR010935">
    <property type="entry name" value="SMC_hinge"/>
</dbReference>
<keyword evidence="1 2" id="KW-0175">Coiled coil</keyword>
<evidence type="ECO:0000256" key="2">
    <source>
        <dbReference type="SAM" id="Coils"/>
    </source>
</evidence>
<dbReference type="InterPro" id="IPR027417">
    <property type="entry name" value="P-loop_NTPase"/>
</dbReference>
<dbReference type="InterPro" id="IPR024704">
    <property type="entry name" value="SMC"/>
</dbReference>
<dbReference type="HOGENOM" id="CLU_001042_2_2_9"/>
<name>M1E635_9BACT</name>